<feature type="non-terminal residue" evidence="12">
    <location>
        <position position="521"/>
    </location>
</feature>
<keyword evidence="4 8" id="KW-0067">ATP-binding</keyword>
<dbReference type="Gene3D" id="3.40.50.300">
    <property type="entry name" value="P-loop containing nucleotide triphosphate hydrolases"/>
    <property type="match status" value="3"/>
</dbReference>
<dbReference type="SMART" id="SM00490">
    <property type="entry name" value="HELICc"/>
    <property type="match status" value="1"/>
</dbReference>
<dbReference type="InterPro" id="IPR011545">
    <property type="entry name" value="DEAD/DEAH_box_helicase_dom"/>
</dbReference>
<protein>
    <recommendedName>
        <fullName evidence="9">ATP-dependent RNA helicase</fullName>
        <ecNumber evidence="9">3.6.4.13</ecNumber>
    </recommendedName>
</protein>
<feature type="domain" description="Helicase ATP-binding" evidence="10">
    <location>
        <begin position="117"/>
        <end position="264"/>
    </location>
</feature>
<keyword evidence="5 9" id="KW-0694">RNA-binding</keyword>
<dbReference type="PROSITE" id="PS51192">
    <property type="entry name" value="HELICASE_ATP_BIND_1"/>
    <property type="match status" value="1"/>
</dbReference>
<dbReference type="PROSITE" id="PS51194">
    <property type="entry name" value="HELICASE_CTER"/>
    <property type="match status" value="1"/>
</dbReference>
<evidence type="ECO:0000313" key="13">
    <source>
        <dbReference type="Proteomes" id="UP000326759"/>
    </source>
</evidence>
<gene>
    <name evidence="12" type="primary">HAS1</name>
    <name evidence="12" type="ORF">Anas_10973</name>
</gene>
<dbReference type="GO" id="GO:0003724">
    <property type="term" value="F:RNA helicase activity"/>
    <property type="evidence" value="ECO:0007669"/>
    <property type="project" value="UniProtKB-EC"/>
</dbReference>
<evidence type="ECO:0000259" key="10">
    <source>
        <dbReference type="PROSITE" id="PS51192"/>
    </source>
</evidence>
<evidence type="ECO:0000313" key="12">
    <source>
        <dbReference type="EMBL" id="KAB7504128.1"/>
    </source>
</evidence>
<dbReference type="AlphaFoldDB" id="A0A5N5TDH8"/>
<dbReference type="Proteomes" id="UP000326759">
    <property type="component" value="Unassembled WGS sequence"/>
</dbReference>
<dbReference type="GO" id="GO:0003723">
    <property type="term" value="F:RNA binding"/>
    <property type="evidence" value="ECO:0007669"/>
    <property type="project" value="UniProtKB-UniRule"/>
</dbReference>
<keyword evidence="2 8" id="KW-0378">Hydrolase</keyword>
<feature type="domain" description="Helicase C-terminal" evidence="11">
    <location>
        <begin position="294"/>
        <end position="448"/>
    </location>
</feature>
<dbReference type="InterPro" id="IPR014001">
    <property type="entry name" value="Helicase_ATP-bd"/>
</dbReference>
<dbReference type="SMART" id="SM01178">
    <property type="entry name" value="DUF4217"/>
    <property type="match status" value="1"/>
</dbReference>
<dbReference type="CDD" id="cd18787">
    <property type="entry name" value="SF2_C_DEAD"/>
    <property type="match status" value="1"/>
</dbReference>
<evidence type="ECO:0000256" key="3">
    <source>
        <dbReference type="ARBA" id="ARBA00022806"/>
    </source>
</evidence>
<comment type="function">
    <text evidence="9">RNA helicase.</text>
</comment>
<name>A0A5N5TDH8_9CRUS</name>
<keyword evidence="1 8" id="KW-0547">Nucleotide-binding</keyword>
<dbReference type="GO" id="GO:0005524">
    <property type="term" value="F:ATP binding"/>
    <property type="evidence" value="ECO:0007669"/>
    <property type="project" value="UniProtKB-UniRule"/>
</dbReference>
<evidence type="ECO:0000256" key="7">
    <source>
        <dbReference type="ARBA" id="ARBA00047984"/>
    </source>
</evidence>
<dbReference type="Pfam" id="PF00270">
    <property type="entry name" value="DEAD"/>
    <property type="match status" value="1"/>
</dbReference>
<sequence>MKTPQRKKRNTAQKKFKKAKKLKSLKNRDFFYSDNTEAKPSWQKSEIINESNSDLHKMTNKYQLSQIKQEEEKISHELKEKNPRSFMSLKGTVCERTLRAIKEMGYETMTDIQAKAIPKLLKGFDLRGTAKTGSGKTLAFLIPVVELLVKQNFKSFYGTGSIIVSPTRELSMQIVKVLEGINIIVSTPGRLLDHLQNTPVFVYKKLRCLVLDEADRILDVGFEEELRQIIKLLPKNRKNMLFSATKTEKINEIAKLTLKKNMVDIDVDSDKVQATAEGLTQTYIVCPMEKKFLVLCNFLKRCTKKKVMVFFNSCLAVKFYGQLLNNIGIQAKSIHGRHEQEKRTDLLFNNFSEATSGILMCTDVVARGLDFPAVDWIVQYDPPDDPKNYIHRVGRTARAGGEGDALLFLCENEIGFIDYLKNCKISVDEMEIEWSKIANIQSELENRVRNSVFLLKCARRAFLSYVRAYEFHSLKDIFDITKLDLDKVSKCFLLPNVPRVTINKGLSDHQKNRRKNEFGPK</sequence>
<dbReference type="EMBL" id="SEYY01003721">
    <property type="protein sequence ID" value="KAB7504128.1"/>
    <property type="molecule type" value="Genomic_DNA"/>
</dbReference>
<comment type="similarity">
    <text evidence="6">Belongs to the DEAD box helicase family. DDX18/HAS1 subfamily.</text>
</comment>
<organism evidence="12 13">
    <name type="scientific">Armadillidium nasatum</name>
    <dbReference type="NCBI Taxonomy" id="96803"/>
    <lineage>
        <taxon>Eukaryota</taxon>
        <taxon>Metazoa</taxon>
        <taxon>Ecdysozoa</taxon>
        <taxon>Arthropoda</taxon>
        <taxon>Crustacea</taxon>
        <taxon>Multicrustacea</taxon>
        <taxon>Malacostraca</taxon>
        <taxon>Eumalacostraca</taxon>
        <taxon>Peracarida</taxon>
        <taxon>Isopoda</taxon>
        <taxon>Oniscidea</taxon>
        <taxon>Crinocheta</taxon>
        <taxon>Armadillidiidae</taxon>
        <taxon>Armadillidium</taxon>
    </lineage>
</organism>
<dbReference type="PANTHER" id="PTHR24031">
    <property type="entry name" value="RNA HELICASE"/>
    <property type="match status" value="1"/>
</dbReference>
<dbReference type="SUPFAM" id="SSF52540">
    <property type="entry name" value="P-loop containing nucleoside triphosphate hydrolases"/>
    <property type="match status" value="1"/>
</dbReference>
<dbReference type="PROSITE" id="PS00039">
    <property type="entry name" value="DEAD_ATP_HELICASE"/>
    <property type="match status" value="1"/>
</dbReference>
<keyword evidence="3 8" id="KW-0347">Helicase</keyword>
<evidence type="ECO:0000256" key="2">
    <source>
        <dbReference type="ARBA" id="ARBA00022801"/>
    </source>
</evidence>
<evidence type="ECO:0000256" key="8">
    <source>
        <dbReference type="RuleBase" id="RU000492"/>
    </source>
</evidence>
<dbReference type="InterPro" id="IPR025313">
    <property type="entry name" value="SPB4-like_CTE"/>
</dbReference>
<dbReference type="FunFam" id="3.40.50.300:FF:000379">
    <property type="entry name" value="RNA helicase"/>
    <property type="match status" value="1"/>
</dbReference>
<dbReference type="InterPro" id="IPR000629">
    <property type="entry name" value="RNA-helicase_DEAD-box_CS"/>
</dbReference>
<accession>A0A5N5TDH8</accession>
<evidence type="ECO:0000259" key="11">
    <source>
        <dbReference type="PROSITE" id="PS51194"/>
    </source>
</evidence>
<evidence type="ECO:0000256" key="1">
    <source>
        <dbReference type="ARBA" id="ARBA00022741"/>
    </source>
</evidence>
<comment type="domain">
    <text evidence="9">The Q motif is unique to and characteristic of the DEAD box family of RNA helicases and controls ATP binding and hydrolysis.</text>
</comment>
<dbReference type="InterPro" id="IPR027417">
    <property type="entry name" value="P-loop_NTPase"/>
</dbReference>
<dbReference type="Pfam" id="PF00271">
    <property type="entry name" value="Helicase_C"/>
    <property type="match status" value="1"/>
</dbReference>
<evidence type="ECO:0000256" key="4">
    <source>
        <dbReference type="ARBA" id="ARBA00022840"/>
    </source>
</evidence>
<reference evidence="12 13" key="1">
    <citation type="journal article" date="2019" name="PLoS Biol.">
        <title>Sex chromosomes control vertical transmission of feminizing Wolbachia symbionts in an isopod.</title>
        <authorList>
            <person name="Becking T."/>
            <person name="Chebbi M.A."/>
            <person name="Giraud I."/>
            <person name="Moumen B."/>
            <person name="Laverre T."/>
            <person name="Caubet Y."/>
            <person name="Peccoud J."/>
            <person name="Gilbert C."/>
            <person name="Cordaux R."/>
        </authorList>
    </citation>
    <scope>NUCLEOTIDE SEQUENCE [LARGE SCALE GENOMIC DNA]</scope>
    <source>
        <strain evidence="12">ANa2</strain>
        <tissue evidence="12">Whole body excluding digestive tract and cuticle</tissue>
    </source>
</reference>
<dbReference type="GO" id="GO:0016887">
    <property type="term" value="F:ATP hydrolysis activity"/>
    <property type="evidence" value="ECO:0007669"/>
    <property type="project" value="RHEA"/>
</dbReference>
<dbReference type="Pfam" id="PF13959">
    <property type="entry name" value="CTE_SPB4"/>
    <property type="match status" value="1"/>
</dbReference>
<dbReference type="OrthoDB" id="10259640at2759"/>
<evidence type="ECO:0000256" key="9">
    <source>
        <dbReference type="RuleBase" id="RU365068"/>
    </source>
</evidence>
<evidence type="ECO:0000256" key="5">
    <source>
        <dbReference type="ARBA" id="ARBA00022884"/>
    </source>
</evidence>
<evidence type="ECO:0000256" key="6">
    <source>
        <dbReference type="ARBA" id="ARBA00024357"/>
    </source>
</evidence>
<proteinExistence type="inferred from homology"/>
<keyword evidence="13" id="KW-1185">Reference proteome</keyword>
<dbReference type="SMART" id="SM00487">
    <property type="entry name" value="DEXDc"/>
    <property type="match status" value="1"/>
</dbReference>
<dbReference type="InterPro" id="IPR001650">
    <property type="entry name" value="Helicase_C-like"/>
</dbReference>
<comment type="catalytic activity">
    <reaction evidence="7 9">
        <text>ATP + H2O = ADP + phosphate + H(+)</text>
        <dbReference type="Rhea" id="RHEA:13065"/>
        <dbReference type="ChEBI" id="CHEBI:15377"/>
        <dbReference type="ChEBI" id="CHEBI:15378"/>
        <dbReference type="ChEBI" id="CHEBI:30616"/>
        <dbReference type="ChEBI" id="CHEBI:43474"/>
        <dbReference type="ChEBI" id="CHEBI:456216"/>
        <dbReference type="EC" id="3.6.4.13"/>
    </reaction>
</comment>
<dbReference type="EC" id="3.6.4.13" evidence="9"/>
<comment type="caution">
    <text evidence="12">The sequence shown here is derived from an EMBL/GenBank/DDBJ whole genome shotgun (WGS) entry which is preliminary data.</text>
</comment>